<evidence type="ECO:0000313" key="2">
    <source>
        <dbReference type="EMBL" id="SHN67576.1"/>
    </source>
</evidence>
<dbReference type="Proteomes" id="UP000186469">
    <property type="component" value="Unassembled WGS sequence"/>
</dbReference>
<dbReference type="SUPFAM" id="SSF47336">
    <property type="entry name" value="ACP-like"/>
    <property type="match status" value="1"/>
</dbReference>
<dbReference type="Pfam" id="PF00550">
    <property type="entry name" value="PP-binding"/>
    <property type="match status" value="1"/>
</dbReference>
<keyword evidence="3" id="KW-1185">Reference proteome</keyword>
<reference evidence="2 3" key="1">
    <citation type="submission" date="2016-12" db="EMBL/GenBank/DDBJ databases">
        <authorList>
            <person name="Song W.-J."/>
            <person name="Kurnit D.M."/>
        </authorList>
    </citation>
    <scope>NUCLEOTIDE SEQUENCE [LARGE SCALE GENOMIC DNA]</scope>
    <source>
        <strain evidence="2 3">DSM 11393</strain>
    </source>
</reference>
<evidence type="ECO:0000313" key="3">
    <source>
        <dbReference type="Proteomes" id="UP000186469"/>
    </source>
</evidence>
<dbReference type="InterPro" id="IPR036736">
    <property type="entry name" value="ACP-like_sf"/>
</dbReference>
<protein>
    <submittedName>
        <fullName evidence="2">Acyl carrier protein</fullName>
    </submittedName>
</protein>
<organism evidence="2 3">
    <name type="scientific">Desulfovibrio litoralis DSM 11393</name>
    <dbReference type="NCBI Taxonomy" id="1121455"/>
    <lineage>
        <taxon>Bacteria</taxon>
        <taxon>Pseudomonadati</taxon>
        <taxon>Thermodesulfobacteriota</taxon>
        <taxon>Desulfovibrionia</taxon>
        <taxon>Desulfovibrionales</taxon>
        <taxon>Desulfovibrionaceae</taxon>
        <taxon>Desulfovibrio</taxon>
    </lineage>
</organism>
<dbReference type="Gene3D" id="1.10.1200.10">
    <property type="entry name" value="ACP-like"/>
    <property type="match status" value="1"/>
</dbReference>
<dbReference type="AlphaFoldDB" id="A0A1M7TA56"/>
<dbReference type="PROSITE" id="PS50075">
    <property type="entry name" value="CARRIER"/>
    <property type="match status" value="1"/>
</dbReference>
<dbReference type="STRING" id="1121455.SAMN02745728_01764"/>
<proteinExistence type="predicted"/>
<dbReference type="OrthoDB" id="3392378at2"/>
<name>A0A1M7TA56_9BACT</name>
<dbReference type="RefSeq" id="WP_072697455.1">
    <property type="nucleotide sequence ID" value="NZ_FRDI01000009.1"/>
</dbReference>
<dbReference type="EMBL" id="FRDI01000009">
    <property type="protein sequence ID" value="SHN67576.1"/>
    <property type="molecule type" value="Genomic_DNA"/>
</dbReference>
<dbReference type="InterPro" id="IPR009081">
    <property type="entry name" value="PP-bd_ACP"/>
</dbReference>
<gene>
    <name evidence="2" type="ORF">SAMN02745728_01764</name>
</gene>
<sequence length="102" mass="11855">MTDEAIINLINKALSEKFHLDPETLTPDALLREDLGIDSLDAVDMVILLEETFKNSYNKEIPQEIKHLNDLHSYIIKLYNEEKAQRNITKIFEQITEDPNTQ</sequence>
<accession>A0A1M7TA56</accession>
<evidence type="ECO:0000259" key="1">
    <source>
        <dbReference type="PROSITE" id="PS50075"/>
    </source>
</evidence>
<feature type="domain" description="Carrier" evidence="1">
    <location>
        <begin position="4"/>
        <end position="79"/>
    </location>
</feature>